<proteinExistence type="predicted"/>
<evidence type="ECO:0000313" key="3">
    <source>
        <dbReference type="Proteomes" id="UP001501237"/>
    </source>
</evidence>
<sequence>MDRDTFWKIIEASGADHERLAGLLAERRPEEILDFRGHYDEVHHGLYRWDVWAAGYLIGGGCSDDSFMDFRAGVIAQGRDWYDRASASPDSLAEHPSVRESAAEGGDEALFYEDFTYAPGEAYVRATGTDDTAFYEALERRHPGGRPDTDMGEDFDFDDSAEMHRRLPLLASLFLP</sequence>
<accession>A0ABP6QKZ9</accession>
<feature type="domain" description="DUF4240" evidence="1">
    <location>
        <begin position="1"/>
        <end position="124"/>
    </location>
</feature>
<dbReference type="Pfam" id="PF14024">
    <property type="entry name" value="DUF4240"/>
    <property type="match status" value="1"/>
</dbReference>
<name>A0ABP6QKZ9_9ACTN</name>
<reference evidence="3" key="1">
    <citation type="journal article" date="2019" name="Int. J. Syst. Evol. Microbiol.">
        <title>The Global Catalogue of Microorganisms (GCM) 10K type strain sequencing project: providing services to taxonomists for standard genome sequencing and annotation.</title>
        <authorList>
            <consortium name="The Broad Institute Genomics Platform"/>
            <consortium name="The Broad Institute Genome Sequencing Center for Infectious Disease"/>
            <person name="Wu L."/>
            <person name="Ma J."/>
        </authorList>
    </citation>
    <scope>NUCLEOTIDE SEQUENCE [LARGE SCALE GENOMIC DNA]</scope>
    <source>
        <strain evidence="3">JCM 9377</strain>
    </source>
</reference>
<organism evidence="2 3">
    <name type="scientific">Actinocorallia longicatena</name>
    <dbReference type="NCBI Taxonomy" id="111803"/>
    <lineage>
        <taxon>Bacteria</taxon>
        <taxon>Bacillati</taxon>
        <taxon>Actinomycetota</taxon>
        <taxon>Actinomycetes</taxon>
        <taxon>Streptosporangiales</taxon>
        <taxon>Thermomonosporaceae</taxon>
        <taxon>Actinocorallia</taxon>
    </lineage>
</organism>
<evidence type="ECO:0000313" key="2">
    <source>
        <dbReference type="EMBL" id="GAA3236803.1"/>
    </source>
</evidence>
<protein>
    <submittedName>
        <fullName evidence="2">DUF4240 domain-containing protein</fullName>
    </submittedName>
</protein>
<dbReference type="EMBL" id="BAAAUV010000031">
    <property type="protein sequence ID" value="GAA3236803.1"/>
    <property type="molecule type" value="Genomic_DNA"/>
</dbReference>
<dbReference type="Proteomes" id="UP001501237">
    <property type="component" value="Unassembled WGS sequence"/>
</dbReference>
<gene>
    <name evidence="2" type="ORF">GCM10010468_71220</name>
</gene>
<comment type="caution">
    <text evidence="2">The sequence shown here is derived from an EMBL/GenBank/DDBJ whole genome shotgun (WGS) entry which is preliminary data.</text>
</comment>
<keyword evidence="3" id="KW-1185">Reference proteome</keyword>
<dbReference type="InterPro" id="IPR025334">
    <property type="entry name" value="DUF4240"/>
</dbReference>
<evidence type="ECO:0000259" key="1">
    <source>
        <dbReference type="Pfam" id="PF14024"/>
    </source>
</evidence>
<dbReference type="RefSeq" id="WP_344837451.1">
    <property type="nucleotide sequence ID" value="NZ_BAAAUV010000031.1"/>
</dbReference>